<accession>A0ABR2S5V2</accession>
<reference evidence="2 3" key="1">
    <citation type="journal article" date="2024" name="G3 (Bethesda)">
        <title>Genome assembly of Hibiscus sabdariffa L. provides insights into metabolisms of medicinal natural products.</title>
        <authorList>
            <person name="Kim T."/>
        </authorList>
    </citation>
    <scope>NUCLEOTIDE SEQUENCE [LARGE SCALE GENOMIC DNA]</scope>
    <source>
        <strain evidence="2">TK-2024</strain>
        <tissue evidence="2">Old leaves</tissue>
    </source>
</reference>
<dbReference type="EMBL" id="JBBPBN010000017">
    <property type="protein sequence ID" value="KAK9020302.1"/>
    <property type="molecule type" value="Genomic_DNA"/>
</dbReference>
<sequence>MGFPVILVFCLISSSAQSSISVVEKFRSLKSFLKVWNQESFGSVDLQIEVSTELLNDLDEQGGRHMEPEVLVATRRQLQGNLWRLLKCRTSIWRHNRAPWLREGDCNMRFLQQAAKIRGPLGVLDSNVAKLHAIVFALEL</sequence>
<comment type="caution">
    <text evidence="2">The sequence shown here is derived from an EMBL/GenBank/DDBJ whole genome shotgun (WGS) entry which is preliminary data.</text>
</comment>
<feature type="signal peptide" evidence="1">
    <location>
        <begin position="1"/>
        <end position="18"/>
    </location>
</feature>
<evidence type="ECO:0000313" key="3">
    <source>
        <dbReference type="Proteomes" id="UP001396334"/>
    </source>
</evidence>
<gene>
    <name evidence="2" type="ORF">V6N11_054791</name>
</gene>
<evidence type="ECO:0000313" key="2">
    <source>
        <dbReference type="EMBL" id="KAK9020302.1"/>
    </source>
</evidence>
<keyword evidence="1" id="KW-0732">Signal</keyword>
<feature type="chain" id="PRO_5047011238" evidence="1">
    <location>
        <begin position="19"/>
        <end position="140"/>
    </location>
</feature>
<dbReference type="Proteomes" id="UP001396334">
    <property type="component" value="Unassembled WGS sequence"/>
</dbReference>
<evidence type="ECO:0000256" key="1">
    <source>
        <dbReference type="SAM" id="SignalP"/>
    </source>
</evidence>
<protein>
    <submittedName>
        <fullName evidence="2">Uncharacterized protein</fullName>
    </submittedName>
</protein>
<organism evidence="2 3">
    <name type="scientific">Hibiscus sabdariffa</name>
    <name type="common">roselle</name>
    <dbReference type="NCBI Taxonomy" id="183260"/>
    <lineage>
        <taxon>Eukaryota</taxon>
        <taxon>Viridiplantae</taxon>
        <taxon>Streptophyta</taxon>
        <taxon>Embryophyta</taxon>
        <taxon>Tracheophyta</taxon>
        <taxon>Spermatophyta</taxon>
        <taxon>Magnoliopsida</taxon>
        <taxon>eudicotyledons</taxon>
        <taxon>Gunneridae</taxon>
        <taxon>Pentapetalae</taxon>
        <taxon>rosids</taxon>
        <taxon>malvids</taxon>
        <taxon>Malvales</taxon>
        <taxon>Malvaceae</taxon>
        <taxon>Malvoideae</taxon>
        <taxon>Hibiscus</taxon>
    </lineage>
</organism>
<keyword evidence="3" id="KW-1185">Reference proteome</keyword>
<name>A0ABR2S5V2_9ROSI</name>
<proteinExistence type="predicted"/>